<sequence>MKIFQNKMYIVLFLALLIGTSCQKEVEFRAPAGSDSSVPSQISNTKAISLPGKVKITYRVPADENLLYVKAEYQLKSGVLYETKSSIYTDTITIEGFADTLEHEVKLYSVSKNEVASAPVIVKVRALEAPFVKVFKSIVIQNAFGGYNLQAQNAAKDNIAILVMKRNDFNEFEVDNHKSVRTRVEDIISKIRGLDTINQELAVFVKDKWGNSSDTIYTSIKPIFEQEFPAQNFRGFRLPGDAPQVYNGARLEYAWDGRLGWPWTSFTHQIDGGPNPHMITFDMGTKGKISRVYIRPFPEGNRWYYLTTMKRFEIYGSLSPSANGDLDNSWTLLGSFENKKPSGLPYGNDSADDQAIASAGFNYEIDVTKPEARYIRIRCLENFAGGTAQSINEIKIYGSPTK</sequence>
<dbReference type="InterPro" id="IPR032164">
    <property type="entry name" value="DUF5000"/>
</dbReference>
<organism evidence="2 3">
    <name type="scientific">Paradesertivirga mongoliensis</name>
    <dbReference type="NCBI Taxonomy" id="2100740"/>
    <lineage>
        <taxon>Bacteria</taxon>
        <taxon>Pseudomonadati</taxon>
        <taxon>Bacteroidota</taxon>
        <taxon>Sphingobacteriia</taxon>
        <taxon>Sphingobacteriales</taxon>
        <taxon>Sphingobacteriaceae</taxon>
        <taxon>Paradesertivirga</taxon>
    </lineage>
</organism>
<evidence type="ECO:0000313" key="2">
    <source>
        <dbReference type="EMBL" id="MFD2162745.1"/>
    </source>
</evidence>
<dbReference type="InterPro" id="IPR000421">
    <property type="entry name" value="FA58C"/>
</dbReference>
<gene>
    <name evidence="2" type="ORF">ACFSJU_10110</name>
</gene>
<dbReference type="PROSITE" id="PS51257">
    <property type="entry name" value="PROKAR_LIPOPROTEIN"/>
    <property type="match status" value="1"/>
</dbReference>
<dbReference type="Pfam" id="PF17166">
    <property type="entry name" value="DUF5126"/>
    <property type="match status" value="1"/>
</dbReference>
<dbReference type="InterPro" id="IPR032527">
    <property type="entry name" value="DUF4959"/>
</dbReference>
<dbReference type="RefSeq" id="WP_255902993.1">
    <property type="nucleotide sequence ID" value="NZ_JAFMZO010000003.1"/>
</dbReference>
<feature type="domain" description="F5/8 type C" evidence="1">
    <location>
        <begin position="263"/>
        <end position="399"/>
    </location>
</feature>
<dbReference type="Proteomes" id="UP001597387">
    <property type="component" value="Unassembled WGS sequence"/>
</dbReference>
<evidence type="ECO:0000313" key="3">
    <source>
        <dbReference type="Proteomes" id="UP001597387"/>
    </source>
</evidence>
<keyword evidence="3" id="KW-1185">Reference proteome</keyword>
<name>A0ABW4ZM11_9SPHI</name>
<dbReference type="InterPro" id="IPR033431">
    <property type="entry name" value="DUF5126"/>
</dbReference>
<dbReference type="EMBL" id="JBHUHZ010000001">
    <property type="protein sequence ID" value="MFD2162745.1"/>
    <property type="molecule type" value="Genomic_DNA"/>
</dbReference>
<protein>
    <submittedName>
        <fullName evidence="2">DUF4959 domain-containing protein</fullName>
    </submittedName>
</protein>
<proteinExistence type="predicted"/>
<dbReference type="SUPFAM" id="SSF49785">
    <property type="entry name" value="Galactose-binding domain-like"/>
    <property type="match status" value="1"/>
</dbReference>
<accession>A0ABW4ZM11</accession>
<comment type="caution">
    <text evidence="2">The sequence shown here is derived from an EMBL/GenBank/DDBJ whole genome shotgun (WGS) entry which is preliminary data.</text>
</comment>
<dbReference type="Pfam" id="PF16323">
    <property type="entry name" value="DUF4959"/>
    <property type="match status" value="1"/>
</dbReference>
<dbReference type="Pfam" id="PF16391">
    <property type="entry name" value="DUF5000"/>
    <property type="match status" value="1"/>
</dbReference>
<evidence type="ECO:0000259" key="1">
    <source>
        <dbReference type="PROSITE" id="PS50022"/>
    </source>
</evidence>
<dbReference type="Gene3D" id="2.60.120.260">
    <property type="entry name" value="Galactose-binding domain-like"/>
    <property type="match status" value="1"/>
</dbReference>
<reference evidence="3" key="1">
    <citation type="journal article" date="2019" name="Int. J. Syst. Evol. Microbiol.">
        <title>The Global Catalogue of Microorganisms (GCM) 10K type strain sequencing project: providing services to taxonomists for standard genome sequencing and annotation.</title>
        <authorList>
            <consortium name="The Broad Institute Genomics Platform"/>
            <consortium name="The Broad Institute Genome Sequencing Center for Infectious Disease"/>
            <person name="Wu L."/>
            <person name="Ma J."/>
        </authorList>
    </citation>
    <scope>NUCLEOTIDE SEQUENCE [LARGE SCALE GENOMIC DNA]</scope>
    <source>
        <strain evidence="3">KCTC 42217</strain>
    </source>
</reference>
<dbReference type="PROSITE" id="PS50022">
    <property type="entry name" value="FA58C_3"/>
    <property type="match status" value="1"/>
</dbReference>
<dbReference type="InterPro" id="IPR008979">
    <property type="entry name" value="Galactose-bd-like_sf"/>
</dbReference>